<evidence type="ECO:0000313" key="1">
    <source>
        <dbReference type="EMBL" id="PON71800.1"/>
    </source>
</evidence>
<proteinExistence type="predicted"/>
<dbReference type="AlphaFoldDB" id="A0A2P5DEX0"/>
<organism evidence="1 2">
    <name type="scientific">Parasponia andersonii</name>
    <name type="common">Sponia andersonii</name>
    <dbReference type="NCBI Taxonomy" id="3476"/>
    <lineage>
        <taxon>Eukaryota</taxon>
        <taxon>Viridiplantae</taxon>
        <taxon>Streptophyta</taxon>
        <taxon>Embryophyta</taxon>
        <taxon>Tracheophyta</taxon>
        <taxon>Spermatophyta</taxon>
        <taxon>Magnoliopsida</taxon>
        <taxon>eudicotyledons</taxon>
        <taxon>Gunneridae</taxon>
        <taxon>Pentapetalae</taxon>
        <taxon>rosids</taxon>
        <taxon>fabids</taxon>
        <taxon>Rosales</taxon>
        <taxon>Cannabaceae</taxon>
        <taxon>Parasponia</taxon>
    </lineage>
</organism>
<comment type="caution">
    <text evidence="1">The sequence shown here is derived from an EMBL/GenBank/DDBJ whole genome shotgun (WGS) entry which is preliminary data.</text>
</comment>
<dbReference type="EMBL" id="JXTB01000042">
    <property type="protein sequence ID" value="PON71800.1"/>
    <property type="molecule type" value="Genomic_DNA"/>
</dbReference>
<dbReference type="Proteomes" id="UP000237105">
    <property type="component" value="Unassembled WGS sequence"/>
</dbReference>
<name>A0A2P5DEX0_PARAD</name>
<gene>
    <name evidence="1" type="ORF">PanWU01x14_069870</name>
</gene>
<sequence>MKHESERSVMEDELTLCKEILKLFTKGNDEILMDQFCEEISLRSSNIEDNHDYQIDEFEMVVISPLDVDDCN</sequence>
<accession>A0A2P5DEX0</accession>
<dbReference type="OrthoDB" id="1100010at2759"/>
<protein>
    <submittedName>
        <fullName evidence="1">Uncharacterized protein</fullName>
    </submittedName>
</protein>
<evidence type="ECO:0000313" key="2">
    <source>
        <dbReference type="Proteomes" id="UP000237105"/>
    </source>
</evidence>
<keyword evidence="2" id="KW-1185">Reference proteome</keyword>
<reference evidence="2" key="1">
    <citation type="submission" date="2016-06" db="EMBL/GenBank/DDBJ databases">
        <title>Parallel loss of symbiosis genes in relatives of nitrogen-fixing non-legume Parasponia.</title>
        <authorList>
            <person name="Van Velzen R."/>
            <person name="Holmer R."/>
            <person name="Bu F."/>
            <person name="Rutten L."/>
            <person name="Van Zeijl A."/>
            <person name="Liu W."/>
            <person name="Santuari L."/>
            <person name="Cao Q."/>
            <person name="Sharma T."/>
            <person name="Shen D."/>
            <person name="Roswanjaya Y."/>
            <person name="Wardhani T."/>
            <person name="Kalhor M.S."/>
            <person name="Jansen J."/>
            <person name="Van den Hoogen J."/>
            <person name="Gungor B."/>
            <person name="Hartog M."/>
            <person name="Hontelez J."/>
            <person name="Verver J."/>
            <person name="Yang W.-C."/>
            <person name="Schijlen E."/>
            <person name="Repin R."/>
            <person name="Schilthuizen M."/>
            <person name="Schranz E."/>
            <person name="Heidstra R."/>
            <person name="Miyata K."/>
            <person name="Fedorova E."/>
            <person name="Kohlen W."/>
            <person name="Bisseling T."/>
            <person name="Smit S."/>
            <person name="Geurts R."/>
        </authorList>
    </citation>
    <scope>NUCLEOTIDE SEQUENCE [LARGE SCALE GENOMIC DNA]</scope>
    <source>
        <strain evidence="2">cv. WU1-14</strain>
    </source>
</reference>